<evidence type="ECO:0000256" key="1">
    <source>
        <dbReference type="ARBA" id="ARBA00022786"/>
    </source>
</evidence>
<dbReference type="EC" id="3.4.21.89" evidence="3"/>
<dbReference type="PROSITE" id="PS50127">
    <property type="entry name" value="UBC_2"/>
    <property type="match status" value="1"/>
</dbReference>
<dbReference type="InterPro" id="IPR016135">
    <property type="entry name" value="UBQ-conjugating_enzyme/RWD"/>
</dbReference>
<name>A0AAF0FIQ1_9BASI</name>
<keyword evidence="3" id="KW-0378">Hydrolase</keyword>
<dbReference type="SMART" id="SM00212">
    <property type="entry name" value="UBCc"/>
    <property type="match status" value="1"/>
</dbReference>
<keyword evidence="1" id="KW-0833">Ubl conjugation pathway</keyword>
<dbReference type="Pfam" id="PF00179">
    <property type="entry name" value="UQ_con"/>
    <property type="match status" value="1"/>
</dbReference>
<dbReference type="InterPro" id="IPR050113">
    <property type="entry name" value="Ub_conjugating_enzyme"/>
</dbReference>
<gene>
    <name evidence="3" type="ORF">MPSI1_003910</name>
</gene>
<dbReference type="EMBL" id="CP118381">
    <property type="protein sequence ID" value="WFD45232.1"/>
    <property type="molecule type" value="Genomic_DNA"/>
</dbReference>
<evidence type="ECO:0000313" key="3">
    <source>
        <dbReference type="EMBL" id="WFD45232.1"/>
    </source>
</evidence>
<dbReference type="AlphaFoldDB" id="A0AAF0FIQ1"/>
<feature type="domain" description="UBC core" evidence="2">
    <location>
        <begin position="2"/>
        <end position="147"/>
    </location>
</feature>
<evidence type="ECO:0000313" key="4">
    <source>
        <dbReference type="Proteomes" id="UP001214628"/>
    </source>
</evidence>
<keyword evidence="4" id="KW-1185">Reference proteome</keyword>
<dbReference type="GO" id="GO:0009003">
    <property type="term" value="F:signal peptidase activity"/>
    <property type="evidence" value="ECO:0007669"/>
    <property type="project" value="UniProtKB-EC"/>
</dbReference>
<dbReference type="SUPFAM" id="SSF54495">
    <property type="entry name" value="UBC-like"/>
    <property type="match status" value="1"/>
</dbReference>
<accession>A0AAF0FIQ1</accession>
<evidence type="ECO:0000259" key="2">
    <source>
        <dbReference type="PROSITE" id="PS50127"/>
    </source>
</evidence>
<proteinExistence type="predicted"/>
<sequence length="147" mass="16846">MAGSRRLNKELSELVSNPDPQIISIDPEESNFYRWHVVLQGAEDFLYVYKFNHELLLEFSKDYPFKGPVAHFESKVYHPNVDEHGGLLKPEAWKPSTKTASILDAIFQLLAEPNPDDALVPAIAKQYTTDIDQFNATAREYTQQYSK</sequence>
<reference evidence="3" key="1">
    <citation type="submission" date="2023-02" db="EMBL/GenBank/DDBJ databases">
        <title>Mating type loci evolution in Malassezia.</title>
        <authorList>
            <person name="Coelho M.A."/>
        </authorList>
    </citation>
    <scope>NUCLEOTIDE SEQUENCE</scope>
    <source>
        <strain evidence="3">CBS 14136</strain>
    </source>
</reference>
<dbReference type="Proteomes" id="UP001214628">
    <property type="component" value="Chromosome 7"/>
</dbReference>
<dbReference type="InterPro" id="IPR000608">
    <property type="entry name" value="UBC"/>
</dbReference>
<dbReference type="Gene3D" id="3.10.110.10">
    <property type="entry name" value="Ubiquitin Conjugating Enzyme"/>
    <property type="match status" value="1"/>
</dbReference>
<organism evidence="3 4">
    <name type="scientific">Malassezia psittaci</name>
    <dbReference type="NCBI Taxonomy" id="1821823"/>
    <lineage>
        <taxon>Eukaryota</taxon>
        <taxon>Fungi</taxon>
        <taxon>Dikarya</taxon>
        <taxon>Basidiomycota</taxon>
        <taxon>Ustilaginomycotina</taxon>
        <taxon>Malasseziomycetes</taxon>
        <taxon>Malasseziales</taxon>
        <taxon>Malasseziaceae</taxon>
        <taxon>Malassezia</taxon>
    </lineage>
</organism>
<dbReference type="PANTHER" id="PTHR24067">
    <property type="entry name" value="UBIQUITIN-CONJUGATING ENZYME E2"/>
    <property type="match status" value="1"/>
</dbReference>
<protein>
    <submittedName>
        <fullName evidence="3">Signal peptidase I</fullName>
        <ecNumber evidence="3">3.4.21.89</ecNumber>
    </submittedName>
</protein>